<dbReference type="VEuPathDB" id="AmoebaDB:NAEGRDRAFT_76025"/>
<dbReference type="KEGG" id="ngr:NAEGRDRAFT_76025"/>
<name>D2W3Q1_NAEGR</name>
<dbReference type="Pfam" id="PF01015">
    <property type="entry name" value="Ribosomal_S3Ae"/>
    <property type="match status" value="1"/>
</dbReference>
<keyword evidence="4" id="KW-1185">Reference proteome</keyword>
<keyword evidence="2" id="KW-0687">Ribonucleoprotein</keyword>
<dbReference type="Proteomes" id="UP000006671">
    <property type="component" value="Unassembled WGS sequence"/>
</dbReference>
<reference evidence="3 4" key="1">
    <citation type="journal article" date="2010" name="Cell">
        <title>The genome of Naegleria gruberi illuminates early eukaryotic versatility.</title>
        <authorList>
            <person name="Fritz-Laylin L.K."/>
            <person name="Prochnik S.E."/>
            <person name="Ginger M.L."/>
            <person name="Dacks J.B."/>
            <person name="Carpenter M.L."/>
            <person name="Field M.C."/>
            <person name="Kuo A."/>
            <person name="Paredez A."/>
            <person name="Chapman J."/>
            <person name="Pham J."/>
            <person name="Shu S."/>
            <person name="Neupane R."/>
            <person name="Cipriano M."/>
            <person name="Mancuso J."/>
            <person name="Tu H."/>
            <person name="Salamov A."/>
            <person name="Lindquist E."/>
            <person name="Shapiro H."/>
            <person name="Lucas S."/>
            <person name="Grigoriev I.V."/>
            <person name="Cande W.Z."/>
            <person name="Fulton C."/>
            <person name="Rokhsar D.S."/>
            <person name="Dawson S.C."/>
        </authorList>
    </citation>
    <scope>NUCLEOTIDE SEQUENCE [LARGE SCALE GENOMIC DNA]</scope>
    <source>
        <strain evidence="3 4">NEG-M</strain>
    </source>
</reference>
<keyword evidence="1" id="KW-0689">Ribosomal protein</keyword>
<dbReference type="STRING" id="5762.D2W3Q1"/>
<dbReference type="GeneID" id="8862069"/>
<dbReference type="SMART" id="SM01397">
    <property type="entry name" value="Ribosomal_S3Ae"/>
    <property type="match status" value="1"/>
</dbReference>
<evidence type="ECO:0000256" key="2">
    <source>
        <dbReference type="ARBA" id="ARBA00023274"/>
    </source>
</evidence>
<evidence type="ECO:0000256" key="1">
    <source>
        <dbReference type="ARBA" id="ARBA00022980"/>
    </source>
</evidence>
<dbReference type="GO" id="GO:0006412">
    <property type="term" value="P:translation"/>
    <property type="evidence" value="ECO:0007669"/>
    <property type="project" value="InterPro"/>
</dbReference>
<accession>D2W3Q1</accession>
<evidence type="ECO:0000313" key="4">
    <source>
        <dbReference type="Proteomes" id="UP000006671"/>
    </source>
</evidence>
<dbReference type="OMA" id="TRCENIY"/>
<gene>
    <name evidence="3" type="ORF">NAEGRDRAFT_76025</name>
</gene>
<dbReference type="GO" id="GO:0003735">
    <property type="term" value="F:structural constituent of ribosome"/>
    <property type="evidence" value="ECO:0007669"/>
    <property type="project" value="InterPro"/>
</dbReference>
<proteinExistence type="predicted"/>
<dbReference type="GO" id="GO:0005840">
    <property type="term" value="C:ribosome"/>
    <property type="evidence" value="ECO:0007669"/>
    <property type="project" value="UniProtKB-KW"/>
</dbReference>
<dbReference type="eggNOG" id="KOG1628">
    <property type="taxonomic scope" value="Eukaryota"/>
</dbReference>
<dbReference type="OrthoDB" id="9834376at2759"/>
<evidence type="ECO:0000313" key="3">
    <source>
        <dbReference type="EMBL" id="EFC36301.1"/>
    </source>
</evidence>
<dbReference type="InterPro" id="IPR001593">
    <property type="entry name" value="Ribosomal_eS1"/>
</dbReference>
<organism evidence="4">
    <name type="scientific">Naegleria gruberi</name>
    <name type="common">Amoeba</name>
    <dbReference type="NCBI Taxonomy" id="5762"/>
    <lineage>
        <taxon>Eukaryota</taxon>
        <taxon>Discoba</taxon>
        <taxon>Heterolobosea</taxon>
        <taxon>Tetramitia</taxon>
        <taxon>Eutetramitia</taxon>
        <taxon>Vahlkampfiidae</taxon>
        <taxon>Naegleria</taxon>
    </lineage>
</organism>
<sequence>MPAKKSAFLSRRKVRHRLPQFEFRKQYFLIQSPYLCYEKSKYMEFATVTNQGSYPPLVTPITESKHTIHLQEKLKKTVNHTPTFEKVLNRTLEVSAPDIMPSIKEEMNYNIVNLKINNIPIPQHADTEFNGFRLTKDKLATLTKRFHSTITLNHEFKSLDGYKIRIFMIASTRMKALQFKKTSYANKSQIKKIRTVMTDVISKKISQMKILEFVERMAIKCGMSNEIRTRCENIYPLEEEIHITKIKVLEKPVFRK</sequence>
<protein>
    <submittedName>
        <fullName evidence="3">Predicted protein</fullName>
    </submittedName>
</protein>
<dbReference type="GO" id="GO:1990904">
    <property type="term" value="C:ribonucleoprotein complex"/>
    <property type="evidence" value="ECO:0007669"/>
    <property type="project" value="UniProtKB-KW"/>
</dbReference>
<dbReference type="RefSeq" id="XP_002669045.1">
    <property type="nucleotide sequence ID" value="XM_002668999.1"/>
</dbReference>
<dbReference type="EMBL" id="GG738933">
    <property type="protein sequence ID" value="EFC36301.1"/>
    <property type="molecule type" value="Genomic_DNA"/>
</dbReference>
<dbReference type="AlphaFoldDB" id="D2W3Q1"/>
<dbReference type="InParanoid" id="D2W3Q1"/>